<dbReference type="Gene3D" id="3.30.200.20">
    <property type="entry name" value="Phosphorylase Kinase, domain 1"/>
    <property type="match status" value="1"/>
</dbReference>
<comment type="catalytic activity">
    <reaction evidence="13">
        <text>L-threonyl-[protein] + ATP = O-phospho-L-threonyl-[protein] + ADP + H(+)</text>
        <dbReference type="Rhea" id="RHEA:46608"/>
        <dbReference type="Rhea" id="RHEA-COMP:11060"/>
        <dbReference type="Rhea" id="RHEA-COMP:11605"/>
        <dbReference type="ChEBI" id="CHEBI:15378"/>
        <dbReference type="ChEBI" id="CHEBI:30013"/>
        <dbReference type="ChEBI" id="CHEBI:30616"/>
        <dbReference type="ChEBI" id="CHEBI:61977"/>
        <dbReference type="ChEBI" id="CHEBI:456216"/>
        <dbReference type="EC" id="2.7.11.1"/>
    </reaction>
</comment>
<evidence type="ECO:0000256" key="10">
    <source>
        <dbReference type="ARBA" id="ARBA00022837"/>
    </source>
</evidence>
<dbReference type="CDD" id="cd05117">
    <property type="entry name" value="STKc_CAMK"/>
    <property type="match status" value="1"/>
</dbReference>
<evidence type="ECO:0000256" key="5">
    <source>
        <dbReference type="ARBA" id="ARBA00022679"/>
    </source>
</evidence>
<dbReference type="GO" id="GO:0005524">
    <property type="term" value="F:ATP binding"/>
    <property type="evidence" value="ECO:0007669"/>
    <property type="project" value="UniProtKB-UniRule"/>
</dbReference>
<dbReference type="FunFam" id="1.10.238.10:FF:000003">
    <property type="entry name" value="Calmodulin A"/>
    <property type="match status" value="1"/>
</dbReference>
<evidence type="ECO:0000313" key="19">
    <source>
        <dbReference type="EMBL" id="CAE8654889.1"/>
    </source>
</evidence>
<reference evidence="19" key="1">
    <citation type="submission" date="2021-02" db="EMBL/GenBank/DDBJ databases">
        <authorList>
            <person name="Dougan E. K."/>
            <person name="Rhodes N."/>
            <person name="Thang M."/>
            <person name="Chan C."/>
        </authorList>
    </citation>
    <scope>NUCLEOTIDE SEQUENCE</scope>
</reference>
<evidence type="ECO:0000256" key="15">
    <source>
        <dbReference type="PROSITE-ProRule" id="PRU10141"/>
    </source>
</evidence>
<feature type="domain" description="EF-hand" evidence="18">
    <location>
        <begin position="394"/>
        <end position="429"/>
    </location>
</feature>
<dbReference type="PANTHER" id="PTHR24349">
    <property type="entry name" value="SERINE/THREONINE-PROTEIN KINASE"/>
    <property type="match status" value="1"/>
</dbReference>
<dbReference type="InterPro" id="IPR002048">
    <property type="entry name" value="EF_hand_dom"/>
</dbReference>
<evidence type="ECO:0000256" key="16">
    <source>
        <dbReference type="RuleBase" id="RU000304"/>
    </source>
</evidence>
<evidence type="ECO:0000256" key="12">
    <source>
        <dbReference type="ARBA" id="ARBA00024334"/>
    </source>
</evidence>
<name>A0A813IKG0_POLGL</name>
<comment type="cofactor">
    <cofactor evidence="1">
        <name>Mg(2+)</name>
        <dbReference type="ChEBI" id="CHEBI:18420"/>
    </cofactor>
</comment>
<feature type="binding site" evidence="15">
    <location>
        <position position="50"/>
    </location>
    <ligand>
        <name>ATP</name>
        <dbReference type="ChEBI" id="CHEBI:30616"/>
    </ligand>
</feature>
<dbReference type="Gene3D" id="1.10.510.10">
    <property type="entry name" value="Transferase(Phosphotransferase) domain 1"/>
    <property type="match status" value="1"/>
</dbReference>
<dbReference type="Pfam" id="PF00069">
    <property type="entry name" value="Pkinase"/>
    <property type="match status" value="1"/>
</dbReference>
<accession>A0A813IKG0</accession>
<dbReference type="PROSITE" id="PS50011">
    <property type="entry name" value="PROTEIN_KINASE_DOM"/>
    <property type="match status" value="1"/>
</dbReference>
<gene>
    <name evidence="19" type="ORF">PGLA2088_LOCUS11270</name>
</gene>
<feature type="domain" description="EF-hand" evidence="18">
    <location>
        <begin position="323"/>
        <end position="358"/>
    </location>
</feature>
<evidence type="ECO:0000256" key="9">
    <source>
        <dbReference type="ARBA" id="ARBA00022777"/>
    </source>
</evidence>
<dbReference type="FunFam" id="3.30.200.20:FF:000315">
    <property type="entry name" value="Calcium-dependent protein kinase 3"/>
    <property type="match status" value="1"/>
</dbReference>
<keyword evidence="5" id="KW-0808">Transferase</keyword>
<evidence type="ECO:0000313" key="20">
    <source>
        <dbReference type="Proteomes" id="UP000626109"/>
    </source>
</evidence>
<evidence type="ECO:0000256" key="4">
    <source>
        <dbReference type="ARBA" id="ARBA00022527"/>
    </source>
</evidence>
<dbReference type="SUPFAM" id="SSF47473">
    <property type="entry name" value="EF-hand"/>
    <property type="match status" value="1"/>
</dbReference>
<organism evidence="19 20">
    <name type="scientific">Polarella glacialis</name>
    <name type="common">Dinoflagellate</name>
    <dbReference type="NCBI Taxonomy" id="89957"/>
    <lineage>
        <taxon>Eukaryota</taxon>
        <taxon>Sar</taxon>
        <taxon>Alveolata</taxon>
        <taxon>Dinophyceae</taxon>
        <taxon>Suessiales</taxon>
        <taxon>Suessiaceae</taxon>
        <taxon>Polarella</taxon>
    </lineage>
</organism>
<evidence type="ECO:0000256" key="14">
    <source>
        <dbReference type="ARBA" id="ARBA00048679"/>
    </source>
</evidence>
<dbReference type="InterPro" id="IPR050205">
    <property type="entry name" value="CDPK_Ser/Thr_kinases"/>
</dbReference>
<dbReference type="EMBL" id="CAJNNW010012941">
    <property type="protein sequence ID" value="CAE8654889.1"/>
    <property type="molecule type" value="Genomic_DNA"/>
</dbReference>
<feature type="domain" description="EF-hand" evidence="18">
    <location>
        <begin position="362"/>
        <end position="393"/>
    </location>
</feature>
<evidence type="ECO:0000256" key="11">
    <source>
        <dbReference type="ARBA" id="ARBA00022840"/>
    </source>
</evidence>
<dbReference type="InterPro" id="IPR017441">
    <property type="entry name" value="Protein_kinase_ATP_BS"/>
</dbReference>
<dbReference type="AlphaFoldDB" id="A0A813IKG0"/>
<evidence type="ECO:0000256" key="6">
    <source>
        <dbReference type="ARBA" id="ARBA00022723"/>
    </source>
</evidence>
<feature type="domain" description="EF-hand" evidence="18">
    <location>
        <begin position="433"/>
        <end position="468"/>
    </location>
</feature>
<feature type="domain" description="Protein kinase" evidence="17">
    <location>
        <begin position="17"/>
        <end position="276"/>
    </location>
</feature>
<evidence type="ECO:0000256" key="3">
    <source>
        <dbReference type="ARBA" id="ARBA00012513"/>
    </source>
</evidence>
<dbReference type="EC" id="2.7.11.1" evidence="3"/>
<dbReference type="Gene3D" id="1.10.238.10">
    <property type="entry name" value="EF-hand"/>
    <property type="match status" value="2"/>
</dbReference>
<dbReference type="InterPro" id="IPR011009">
    <property type="entry name" value="Kinase-like_dom_sf"/>
</dbReference>
<keyword evidence="9" id="KW-0418">Kinase</keyword>
<sequence>MQQRFFKDLGRLEDHYDVEVRKIGRGAFGSVTKGTNRSTGVVRAVKSVVKARATEGSGLEGLEREIELTKTLDHPNIVRLYGAFQDARCIYLIMELCTGGELLDRITERQNIAEPLVAHVMVQILRGVCYMHSRGIAHRDLKPENCVLESRDPLDHAHLKIIDLGLARRFKPTEAMKTVCGTTMYMAPEVISGSYTQSSEYWTCGVILCFLLCGMLPFAGVNDRQLLANISKAVFITHGRLWDPVSEKAKRLVRKFLEKDPGKRISVLAAVEDEWFKASMAGDETEVGALHDDLVENFRAYARMTRFQQAAAAAIAFQISGDEQVGKLRASFQAFDKDNTGTLSMKEMALAFAKDKFSMTLDFMEILGKADANHDGVVSYTEFLAAALWKEIHDNEALCWRAFKSFDLDGDGFISLAELRQILEDDKLGDKTELNIDVEQIYRDMDADHNGKVSFEEFMAMLVGSSRKQAASKAKSECCVVQ</sequence>
<keyword evidence="11 15" id="KW-0067">ATP-binding</keyword>
<dbReference type="GO" id="GO:0004674">
    <property type="term" value="F:protein serine/threonine kinase activity"/>
    <property type="evidence" value="ECO:0007669"/>
    <property type="project" value="UniProtKB-KW"/>
</dbReference>
<keyword evidence="8 15" id="KW-0547">Nucleotide-binding</keyword>
<evidence type="ECO:0000256" key="1">
    <source>
        <dbReference type="ARBA" id="ARBA00001946"/>
    </source>
</evidence>
<protein>
    <recommendedName>
        <fullName evidence="3">non-specific serine/threonine protein kinase</fullName>
        <ecNumber evidence="3">2.7.11.1</ecNumber>
    </recommendedName>
</protein>
<dbReference type="PROSITE" id="PS00108">
    <property type="entry name" value="PROTEIN_KINASE_ST"/>
    <property type="match status" value="1"/>
</dbReference>
<evidence type="ECO:0000256" key="8">
    <source>
        <dbReference type="ARBA" id="ARBA00022741"/>
    </source>
</evidence>
<evidence type="ECO:0000256" key="13">
    <source>
        <dbReference type="ARBA" id="ARBA00047899"/>
    </source>
</evidence>
<dbReference type="FunFam" id="1.10.510.10:FF:000571">
    <property type="entry name" value="Maternal embryonic leucine zipper kinase"/>
    <property type="match status" value="1"/>
</dbReference>
<dbReference type="InterPro" id="IPR008271">
    <property type="entry name" value="Ser/Thr_kinase_AS"/>
</dbReference>
<dbReference type="Proteomes" id="UP000626109">
    <property type="component" value="Unassembled WGS sequence"/>
</dbReference>
<comment type="caution">
    <text evidence="19">The sequence shown here is derived from an EMBL/GenBank/DDBJ whole genome shotgun (WGS) entry which is preliminary data.</text>
</comment>
<dbReference type="SMART" id="SM00054">
    <property type="entry name" value="EFh"/>
    <property type="match status" value="4"/>
</dbReference>
<dbReference type="InterPro" id="IPR000719">
    <property type="entry name" value="Prot_kinase_dom"/>
</dbReference>
<dbReference type="GO" id="GO:0005509">
    <property type="term" value="F:calcium ion binding"/>
    <property type="evidence" value="ECO:0007669"/>
    <property type="project" value="InterPro"/>
</dbReference>
<dbReference type="PROSITE" id="PS00107">
    <property type="entry name" value="PROTEIN_KINASE_ATP"/>
    <property type="match status" value="1"/>
</dbReference>
<dbReference type="Pfam" id="PF13499">
    <property type="entry name" value="EF-hand_7"/>
    <property type="match status" value="2"/>
</dbReference>
<dbReference type="SUPFAM" id="SSF56112">
    <property type="entry name" value="Protein kinase-like (PK-like)"/>
    <property type="match status" value="1"/>
</dbReference>
<comment type="similarity">
    <text evidence="12">Belongs to the protein kinase superfamily. Ser/Thr protein kinase family. CDPK subfamily.</text>
</comment>
<keyword evidence="7" id="KW-0677">Repeat</keyword>
<evidence type="ECO:0000256" key="7">
    <source>
        <dbReference type="ARBA" id="ARBA00022737"/>
    </source>
</evidence>
<dbReference type="PROSITE" id="PS00018">
    <property type="entry name" value="EF_HAND_1"/>
    <property type="match status" value="4"/>
</dbReference>
<keyword evidence="10" id="KW-0106">Calcium</keyword>
<comment type="subunit">
    <text evidence="2">Monomer.</text>
</comment>
<comment type="catalytic activity">
    <reaction evidence="14">
        <text>L-seryl-[protein] + ATP = O-phospho-L-seryl-[protein] + ADP + H(+)</text>
        <dbReference type="Rhea" id="RHEA:17989"/>
        <dbReference type="Rhea" id="RHEA-COMP:9863"/>
        <dbReference type="Rhea" id="RHEA-COMP:11604"/>
        <dbReference type="ChEBI" id="CHEBI:15378"/>
        <dbReference type="ChEBI" id="CHEBI:29999"/>
        <dbReference type="ChEBI" id="CHEBI:30616"/>
        <dbReference type="ChEBI" id="CHEBI:83421"/>
        <dbReference type="ChEBI" id="CHEBI:456216"/>
        <dbReference type="EC" id="2.7.11.1"/>
    </reaction>
</comment>
<evidence type="ECO:0000259" key="18">
    <source>
        <dbReference type="PROSITE" id="PS50222"/>
    </source>
</evidence>
<dbReference type="InterPro" id="IPR011992">
    <property type="entry name" value="EF-hand-dom_pair"/>
</dbReference>
<dbReference type="InterPro" id="IPR018247">
    <property type="entry name" value="EF_Hand_1_Ca_BS"/>
</dbReference>
<proteinExistence type="inferred from homology"/>
<keyword evidence="4 16" id="KW-0723">Serine/threonine-protein kinase</keyword>
<dbReference type="SMART" id="SM00220">
    <property type="entry name" value="S_TKc"/>
    <property type="match status" value="1"/>
</dbReference>
<evidence type="ECO:0000256" key="2">
    <source>
        <dbReference type="ARBA" id="ARBA00011245"/>
    </source>
</evidence>
<keyword evidence="6" id="KW-0479">Metal-binding</keyword>
<evidence type="ECO:0000259" key="17">
    <source>
        <dbReference type="PROSITE" id="PS50011"/>
    </source>
</evidence>
<dbReference type="PROSITE" id="PS50222">
    <property type="entry name" value="EF_HAND_2"/>
    <property type="match status" value="4"/>
</dbReference>